<dbReference type="Gene3D" id="3.40.50.1820">
    <property type="entry name" value="alpha/beta hydrolase"/>
    <property type="match status" value="1"/>
</dbReference>
<name>A0A1M6PLZ1_PSETH</name>
<keyword evidence="3" id="KW-1185">Reference proteome</keyword>
<dbReference type="PRINTS" id="PR00111">
    <property type="entry name" value="ABHYDROLASE"/>
</dbReference>
<dbReference type="InterPro" id="IPR029058">
    <property type="entry name" value="AB_hydrolase_fold"/>
</dbReference>
<dbReference type="AlphaFoldDB" id="A0A1M6PLZ1"/>
<accession>A0A1M6PLZ1</accession>
<dbReference type="SUPFAM" id="SSF53474">
    <property type="entry name" value="alpha/beta-Hydrolases"/>
    <property type="match status" value="1"/>
</dbReference>
<reference evidence="2 3" key="1">
    <citation type="submission" date="2016-11" db="EMBL/GenBank/DDBJ databases">
        <authorList>
            <person name="Jaros S."/>
            <person name="Januszkiewicz K."/>
            <person name="Wedrychowicz H."/>
        </authorList>
    </citation>
    <scope>NUCLEOTIDE SEQUENCE [LARGE SCALE GENOMIC DNA]</scope>
    <source>
        <strain evidence="2 3">DSM 43832</strain>
    </source>
</reference>
<gene>
    <name evidence="2" type="ORF">SAMN05443637_102342</name>
</gene>
<organism evidence="2 3">
    <name type="scientific">Pseudonocardia thermophila</name>
    <dbReference type="NCBI Taxonomy" id="1848"/>
    <lineage>
        <taxon>Bacteria</taxon>
        <taxon>Bacillati</taxon>
        <taxon>Actinomycetota</taxon>
        <taxon>Actinomycetes</taxon>
        <taxon>Pseudonocardiales</taxon>
        <taxon>Pseudonocardiaceae</taxon>
        <taxon>Pseudonocardia</taxon>
    </lineage>
</organism>
<dbReference type="InterPro" id="IPR000073">
    <property type="entry name" value="AB_hydrolase_1"/>
</dbReference>
<dbReference type="PANTHER" id="PTHR43798">
    <property type="entry name" value="MONOACYLGLYCEROL LIPASE"/>
    <property type="match status" value="1"/>
</dbReference>
<feature type="domain" description="AB hydrolase-1" evidence="1">
    <location>
        <begin position="5"/>
        <end position="207"/>
    </location>
</feature>
<dbReference type="Proteomes" id="UP000184363">
    <property type="component" value="Unassembled WGS sequence"/>
</dbReference>
<dbReference type="InterPro" id="IPR050266">
    <property type="entry name" value="AB_hydrolase_sf"/>
</dbReference>
<dbReference type="EMBL" id="FRAP01000002">
    <property type="protein sequence ID" value="SHK08952.1"/>
    <property type="molecule type" value="Genomic_DNA"/>
</dbReference>
<dbReference type="Pfam" id="PF12697">
    <property type="entry name" value="Abhydrolase_6"/>
    <property type="match status" value="1"/>
</dbReference>
<dbReference type="GO" id="GO:0003824">
    <property type="term" value="F:catalytic activity"/>
    <property type="evidence" value="ECO:0007669"/>
    <property type="project" value="UniProtKB-ARBA"/>
</dbReference>
<evidence type="ECO:0000313" key="2">
    <source>
        <dbReference type="EMBL" id="SHK08952.1"/>
    </source>
</evidence>
<proteinExistence type="predicted"/>
<sequence length="224" mass="23840">MIPLLDGYRCIAMDLPGHAGSIDAPADGSSLAAITRPVIDAVTELGLDRFVAVGLSFGGSVSVRLGLDVPERVESVMAFMPWNAGGTEPGDPFMAQLHDSWADPDAVRHVVEFISLDPARTTDVQQTMTGAVSEAFWRRWYGAGVFTSMLDELPGMTVPVCYVLGGRDTVAPRDALIGDVLAMPGGRLVLLAEAGHLAPYEHPELVATEVREFVGRVAARPVEA</sequence>
<evidence type="ECO:0000259" key="1">
    <source>
        <dbReference type="Pfam" id="PF12697"/>
    </source>
</evidence>
<evidence type="ECO:0000313" key="3">
    <source>
        <dbReference type="Proteomes" id="UP000184363"/>
    </source>
</evidence>
<dbReference type="STRING" id="1848.SAMN05443637_102342"/>
<protein>
    <submittedName>
        <fullName evidence="2">3-oxoadipate enol-lactonase / 4-carboxymuconolactone decarboxylase</fullName>
    </submittedName>
</protein>